<keyword evidence="1" id="KW-0812">Transmembrane</keyword>
<accession>A0ABP1GDQ4</accession>
<evidence type="ECO:0000313" key="3">
    <source>
        <dbReference type="Proteomes" id="UP001642409"/>
    </source>
</evidence>
<comment type="caution">
    <text evidence="2">The sequence shown here is derived from an EMBL/GenBank/DDBJ whole genome shotgun (WGS) entry which is preliminary data.</text>
</comment>
<evidence type="ECO:0000256" key="1">
    <source>
        <dbReference type="SAM" id="Phobius"/>
    </source>
</evidence>
<keyword evidence="1" id="KW-0472">Membrane</keyword>
<proteinExistence type="predicted"/>
<dbReference type="Proteomes" id="UP001642409">
    <property type="component" value="Unassembled WGS sequence"/>
</dbReference>
<organism evidence="2 3">
    <name type="scientific">Hexamita inflata</name>
    <dbReference type="NCBI Taxonomy" id="28002"/>
    <lineage>
        <taxon>Eukaryota</taxon>
        <taxon>Metamonada</taxon>
        <taxon>Diplomonadida</taxon>
        <taxon>Hexamitidae</taxon>
        <taxon>Hexamitinae</taxon>
        <taxon>Hexamita</taxon>
    </lineage>
</organism>
<feature type="transmembrane region" description="Helical" evidence="1">
    <location>
        <begin position="29"/>
        <end position="47"/>
    </location>
</feature>
<reference evidence="2 3" key="1">
    <citation type="submission" date="2024-07" db="EMBL/GenBank/DDBJ databases">
        <authorList>
            <person name="Akdeniz Z."/>
        </authorList>
    </citation>
    <scope>NUCLEOTIDE SEQUENCE [LARGE SCALE GENOMIC DNA]</scope>
</reference>
<name>A0ABP1GDQ4_9EUKA</name>
<feature type="transmembrane region" description="Helical" evidence="1">
    <location>
        <begin position="54"/>
        <end position="74"/>
    </location>
</feature>
<sequence>MFVGSVRSTSSSGYPLQIFMKPIPYRITAWVWPALLIACVVLTTMLVKRDISNGWLVGAIFAGIFCVHSFIHAACNCYQVRSVRFIYFPCCLSEQELERIRLDCRARTSYFVVPNVWCKKLVPSFSILSDQQQHINSYYTILNKLFSLLSTAAIKDNKARKRGLRQFLLRQSSNQD</sequence>
<dbReference type="EMBL" id="CAXDID020000001">
    <property type="protein sequence ID" value="CAL5970275.1"/>
    <property type="molecule type" value="Genomic_DNA"/>
</dbReference>
<evidence type="ECO:0000313" key="2">
    <source>
        <dbReference type="EMBL" id="CAL5970275.1"/>
    </source>
</evidence>
<protein>
    <submittedName>
        <fullName evidence="2">Hypothetical_protein</fullName>
    </submittedName>
</protein>
<keyword evidence="3" id="KW-1185">Reference proteome</keyword>
<keyword evidence="1" id="KW-1133">Transmembrane helix</keyword>
<gene>
    <name evidence="2" type="ORF">HINF_LOCUS215</name>
</gene>